<dbReference type="Gene3D" id="3.60.10.10">
    <property type="entry name" value="Endonuclease/exonuclease/phosphatase"/>
    <property type="match status" value="1"/>
</dbReference>
<keyword evidence="6" id="KW-0539">Nucleus</keyword>
<dbReference type="InterPro" id="IPR036236">
    <property type="entry name" value="Znf_C2H2_sf"/>
</dbReference>
<feature type="region of interest" description="Disordered" evidence="8">
    <location>
        <begin position="416"/>
        <end position="436"/>
    </location>
</feature>
<dbReference type="GO" id="GO:0005634">
    <property type="term" value="C:nucleus"/>
    <property type="evidence" value="ECO:0007669"/>
    <property type="project" value="UniProtKB-SubCell"/>
</dbReference>
<dbReference type="OrthoDB" id="414666at2759"/>
<dbReference type="InterPro" id="IPR013087">
    <property type="entry name" value="Znf_C2H2_type"/>
</dbReference>
<keyword evidence="3" id="KW-0677">Repeat</keyword>
<feature type="domain" description="C2H2-type" evidence="9">
    <location>
        <begin position="566"/>
        <end position="593"/>
    </location>
</feature>
<sequence length="593" mass="67367">MDPQHVSYAVSLTGLCETRWPGSGETIVGDHTFIWSGPEERTGLYGVALATPSRLRGSLISWKPISDRLLTDRLRHKHGKMTVIVAYAPTEVALDTDKDVFYDQLEEAVLDAPPHDITLVLTDANATLSANSRKPSQQDVIGPISVDTTTNNNGSRLLELCRATNLCIADTWFPRKRIHHWTWYSPDGRTRKAIDHILISSRWKSFVTNCRVYRGAQLGNTDHRLLMAHMRLKLKADPSTKRQVRLDSTRLKDPHIQETFKCAITNRYNALAPDETTDWERFRSEAYKAAEEAIGKSRPSPKQPWISPETLDIIDRRRDARLRGDLNEYRRLNGARNTSIRQDREKYWTDQATKLEAAAERNDQRQIYRLLRQAKAGPRQRSFLIKDSTGNIISTEADCIHRWKEHFSQLLNHPPVPEDPTLAEEANATDGSNPDCLTAPVTPDEVKAALKKLKNGKAPGICNLKAEMLKAGGDHMIQIWSLINMAARTVSHLNQEDGGTGEGLDSPRAHQCTECSKEFRNRSELKRHKRTHTGEKPYRCEECNNQFGRLGDLKRHMLTHTGEKPYMCWECNKGFTKLGNLKSHIRTHTGEKP</sequence>
<proteinExistence type="predicted"/>
<dbReference type="CDD" id="cd09076">
    <property type="entry name" value="L1-EN"/>
    <property type="match status" value="1"/>
</dbReference>
<dbReference type="FunFam" id="3.30.160.60:FF:000774">
    <property type="entry name" value="Zinc finger protein"/>
    <property type="match status" value="1"/>
</dbReference>
<evidence type="ECO:0000256" key="4">
    <source>
        <dbReference type="ARBA" id="ARBA00022771"/>
    </source>
</evidence>
<dbReference type="InterPro" id="IPR036691">
    <property type="entry name" value="Endo/exonu/phosph_ase_sf"/>
</dbReference>
<dbReference type="GO" id="GO:0008270">
    <property type="term" value="F:zinc ion binding"/>
    <property type="evidence" value="ECO:0007669"/>
    <property type="project" value="UniProtKB-KW"/>
</dbReference>
<reference evidence="10" key="1">
    <citation type="submission" date="2022-01" db="EMBL/GenBank/DDBJ databases">
        <authorList>
            <person name="Braso-Vives M."/>
        </authorList>
    </citation>
    <scope>NUCLEOTIDE SEQUENCE</scope>
</reference>
<dbReference type="FunFam" id="3.30.160.60:FF:001498">
    <property type="entry name" value="Zinc finger protein 404"/>
    <property type="match status" value="1"/>
</dbReference>
<evidence type="ECO:0000256" key="3">
    <source>
        <dbReference type="ARBA" id="ARBA00022737"/>
    </source>
</evidence>
<evidence type="ECO:0000259" key="9">
    <source>
        <dbReference type="PROSITE" id="PS50157"/>
    </source>
</evidence>
<evidence type="ECO:0000256" key="6">
    <source>
        <dbReference type="ARBA" id="ARBA00023242"/>
    </source>
</evidence>
<dbReference type="Gene3D" id="3.30.160.60">
    <property type="entry name" value="Classic Zinc Finger"/>
    <property type="match status" value="3"/>
</dbReference>
<evidence type="ECO:0000256" key="5">
    <source>
        <dbReference type="ARBA" id="ARBA00022833"/>
    </source>
</evidence>
<dbReference type="SUPFAM" id="SSF57667">
    <property type="entry name" value="beta-beta-alpha zinc fingers"/>
    <property type="match status" value="2"/>
</dbReference>
<keyword evidence="2" id="KW-0479">Metal-binding</keyword>
<protein>
    <submittedName>
        <fullName evidence="10">ZNF195 protein</fullName>
    </submittedName>
</protein>
<evidence type="ECO:0000256" key="7">
    <source>
        <dbReference type="PROSITE-ProRule" id="PRU00042"/>
    </source>
</evidence>
<evidence type="ECO:0000256" key="2">
    <source>
        <dbReference type="ARBA" id="ARBA00022723"/>
    </source>
</evidence>
<keyword evidence="11" id="KW-1185">Reference proteome</keyword>
<dbReference type="SMART" id="SM00355">
    <property type="entry name" value="ZnF_C2H2"/>
    <property type="match status" value="3"/>
</dbReference>
<dbReference type="EMBL" id="OV696693">
    <property type="protein sequence ID" value="CAH1271086.1"/>
    <property type="molecule type" value="Genomic_DNA"/>
</dbReference>
<dbReference type="Proteomes" id="UP000838412">
    <property type="component" value="Chromosome 8"/>
</dbReference>
<evidence type="ECO:0000313" key="10">
    <source>
        <dbReference type="EMBL" id="CAH1271086.1"/>
    </source>
</evidence>
<evidence type="ECO:0000256" key="1">
    <source>
        <dbReference type="ARBA" id="ARBA00004123"/>
    </source>
</evidence>
<dbReference type="PROSITE" id="PS00028">
    <property type="entry name" value="ZINC_FINGER_C2H2_1"/>
    <property type="match status" value="3"/>
</dbReference>
<accession>A0A8K0EYE5</accession>
<evidence type="ECO:0000256" key="8">
    <source>
        <dbReference type="SAM" id="MobiDB-lite"/>
    </source>
</evidence>
<feature type="domain" description="C2H2-type" evidence="9">
    <location>
        <begin position="538"/>
        <end position="565"/>
    </location>
</feature>
<comment type="subcellular location">
    <subcellularLocation>
        <location evidence="1">Nucleus</location>
    </subcellularLocation>
</comment>
<dbReference type="GO" id="GO:0010468">
    <property type="term" value="P:regulation of gene expression"/>
    <property type="evidence" value="ECO:0007669"/>
    <property type="project" value="TreeGrafter"/>
</dbReference>
<dbReference type="AlphaFoldDB" id="A0A8K0EYE5"/>
<dbReference type="Pfam" id="PF00096">
    <property type="entry name" value="zf-C2H2"/>
    <property type="match status" value="3"/>
</dbReference>
<dbReference type="FunFam" id="3.30.160.60:FF:003103">
    <property type="match status" value="1"/>
</dbReference>
<dbReference type="InterPro" id="IPR050331">
    <property type="entry name" value="Zinc_finger"/>
</dbReference>
<dbReference type="SUPFAM" id="SSF56219">
    <property type="entry name" value="DNase I-like"/>
    <property type="match status" value="1"/>
</dbReference>
<feature type="domain" description="C2H2-type" evidence="9">
    <location>
        <begin position="510"/>
        <end position="537"/>
    </location>
</feature>
<dbReference type="PROSITE" id="PS50157">
    <property type="entry name" value="ZINC_FINGER_C2H2_2"/>
    <property type="match status" value="3"/>
</dbReference>
<keyword evidence="5" id="KW-0862">Zinc</keyword>
<evidence type="ECO:0000313" key="11">
    <source>
        <dbReference type="Proteomes" id="UP000838412"/>
    </source>
</evidence>
<gene>
    <name evidence="10" type="primary">ZNF195</name>
    <name evidence="10" type="ORF">BLAG_LOCUS23194</name>
</gene>
<dbReference type="PANTHER" id="PTHR16515">
    <property type="entry name" value="PR DOMAIN ZINC FINGER PROTEIN"/>
    <property type="match status" value="1"/>
</dbReference>
<organism evidence="10 11">
    <name type="scientific">Branchiostoma lanceolatum</name>
    <name type="common">Common lancelet</name>
    <name type="synonym">Amphioxus lanceolatum</name>
    <dbReference type="NCBI Taxonomy" id="7740"/>
    <lineage>
        <taxon>Eukaryota</taxon>
        <taxon>Metazoa</taxon>
        <taxon>Chordata</taxon>
        <taxon>Cephalochordata</taxon>
        <taxon>Leptocardii</taxon>
        <taxon>Amphioxiformes</taxon>
        <taxon>Branchiostomatidae</taxon>
        <taxon>Branchiostoma</taxon>
    </lineage>
</organism>
<name>A0A8K0EYE5_BRALA</name>
<keyword evidence="4 7" id="KW-0863">Zinc-finger</keyword>
<dbReference type="PANTHER" id="PTHR16515:SF57">
    <property type="entry name" value="ZINC FINGER PROTEIN 154-LIKE"/>
    <property type="match status" value="1"/>
</dbReference>